<evidence type="ECO:0000256" key="4">
    <source>
        <dbReference type="ARBA" id="ARBA00022692"/>
    </source>
</evidence>
<evidence type="ECO:0000313" key="10">
    <source>
        <dbReference type="Proteomes" id="UP000287188"/>
    </source>
</evidence>
<feature type="transmembrane region" description="Helical" evidence="7">
    <location>
        <begin position="12"/>
        <end position="32"/>
    </location>
</feature>
<feature type="domain" description="ABC transmembrane type-1" evidence="8">
    <location>
        <begin position="72"/>
        <end position="200"/>
    </location>
</feature>
<dbReference type="PANTHER" id="PTHR43744:SF12">
    <property type="entry name" value="ABC TRANSPORTER PERMEASE PROTEIN MG189-RELATED"/>
    <property type="match status" value="1"/>
</dbReference>
<evidence type="ECO:0000256" key="7">
    <source>
        <dbReference type="RuleBase" id="RU363032"/>
    </source>
</evidence>
<keyword evidence="6 7" id="KW-0472">Membrane</keyword>
<comment type="subcellular location">
    <subcellularLocation>
        <location evidence="1 7">Cell membrane</location>
        <topology evidence="1 7">Multi-pass membrane protein</topology>
    </subcellularLocation>
</comment>
<keyword evidence="3" id="KW-1003">Cell membrane</keyword>
<evidence type="ECO:0000259" key="8">
    <source>
        <dbReference type="PROSITE" id="PS50928"/>
    </source>
</evidence>
<dbReference type="Proteomes" id="UP000287188">
    <property type="component" value="Unassembled WGS sequence"/>
</dbReference>
<accession>A0A402AXK5</accession>
<organism evidence="9 10">
    <name type="scientific">Dictyobacter kobayashii</name>
    <dbReference type="NCBI Taxonomy" id="2014872"/>
    <lineage>
        <taxon>Bacteria</taxon>
        <taxon>Bacillati</taxon>
        <taxon>Chloroflexota</taxon>
        <taxon>Ktedonobacteria</taxon>
        <taxon>Ktedonobacterales</taxon>
        <taxon>Dictyobacteraceae</taxon>
        <taxon>Dictyobacter</taxon>
    </lineage>
</organism>
<feature type="transmembrane region" description="Helical" evidence="7">
    <location>
        <begin position="107"/>
        <end position="130"/>
    </location>
</feature>
<reference evidence="10" key="1">
    <citation type="submission" date="2018-12" db="EMBL/GenBank/DDBJ databases">
        <title>Tengunoibacter tsumagoiensis gen. nov., sp. nov., Dictyobacter kobayashii sp. nov., D. alpinus sp. nov., and D. joshuensis sp. nov. and description of Dictyobacteraceae fam. nov. within the order Ktedonobacterales isolated from Tengu-no-mugimeshi.</title>
        <authorList>
            <person name="Wang C.M."/>
            <person name="Zheng Y."/>
            <person name="Sakai Y."/>
            <person name="Toyoda A."/>
            <person name="Minakuchi Y."/>
            <person name="Abe K."/>
            <person name="Yokota A."/>
            <person name="Yabe S."/>
        </authorList>
    </citation>
    <scope>NUCLEOTIDE SEQUENCE [LARGE SCALE GENOMIC DNA]</scope>
    <source>
        <strain evidence="10">Uno11</strain>
    </source>
</reference>
<name>A0A402AXK5_9CHLR</name>
<keyword evidence="10" id="KW-1185">Reference proteome</keyword>
<proteinExistence type="inferred from homology"/>
<evidence type="ECO:0000256" key="5">
    <source>
        <dbReference type="ARBA" id="ARBA00022989"/>
    </source>
</evidence>
<evidence type="ECO:0000256" key="6">
    <source>
        <dbReference type="ARBA" id="ARBA00023136"/>
    </source>
</evidence>
<dbReference type="PROSITE" id="PS50928">
    <property type="entry name" value="ABC_TM1"/>
    <property type="match status" value="1"/>
</dbReference>
<dbReference type="Gene3D" id="1.10.3720.10">
    <property type="entry name" value="MetI-like"/>
    <property type="match status" value="1"/>
</dbReference>
<dbReference type="SUPFAM" id="SSF161098">
    <property type="entry name" value="MetI-like"/>
    <property type="match status" value="1"/>
</dbReference>
<evidence type="ECO:0000256" key="1">
    <source>
        <dbReference type="ARBA" id="ARBA00004651"/>
    </source>
</evidence>
<feature type="transmembrane region" description="Helical" evidence="7">
    <location>
        <begin position="76"/>
        <end position="95"/>
    </location>
</feature>
<dbReference type="GO" id="GO:0055085">
    <property type="term" value="P:transmembrane transport"/>
    <property type="evidence" value="ECO:0007669"/>
    <property type="project" value="InterPro"/>
</dbReference>
<protein>
    <recommendedName>
        <fullName evidence="8">ABC transmembrane type-1 domain-containing protein</fullName>
    </recommendedName>
</protein>
<keyword evidence="5 7" id="KW-1133">Transmembrane helix</keyword>
<evidence type="ECO:0000313" key="9">
    <source>
        <dbReference type="EMBL" id="GCE23793.1"/>
    </source>
</evidence>
<keyword evidence="2 7" id="KW-0813">Transport</keyword>
<comment type="caution">
    <text evidence="9">The sequence shown here is derived from an EMBL/GenBank/DDBJ whole genome shotgun (WGS) entry which is preliminary data.</text>
</comment>
<evidence type="ECO:0000256" key="3">
    <source>
        <dbReference type="ARBA" id="ARBA00022475"/>
    </source>
</evidence>
<sequence>MKDYGTRTQRIITHLILLIFLLASVFPFYWMIVMSTNTTSDIYRIPPKIIFGDQLWVNISHVLQNIDFLTNFGNTLLIAVSVTVLVLFFCSIAGFTFAKFEFPGKKILFVILLGTMIIPTAGSLVASFVIMADLGWIGTFLPLIIPSMVTAFGIFWMRQYSLSAIHTDLIDAGRIDGCSHLRLYWSVALPALRPRWASWA</sequence>
<dbReference type="InterPro" id="IPR035906">
    <property type="entry name" value="MetI-like_sf"/>
</dbReference>
<dbReference type="GO" id="GO:0005886">
    <property type="term" value="C:plasma membrane"/>
    <property type="evidence" value="ECO:0007669"/>
    <property type="project" value="UniProtKB-SubCell"/>
</dbReference>
<evidence type="ECO:0000256" key="2">
    <source>
        <dbReference type="ARBA" id="ARBA00022448"/>
    </source>
</evidence>
<dbReference type="PANTHER" id="PTHR43744">
    <property type="entry name" value="ABC TRANSPORTER PERMEASE PROTEIN MG189-RELATED-RELATED"/>
    <property type="match status" value="1"/>
</dbReference>
<comment type="similarity">
    <text evidence="7">Belongs to the binding-protein-dependent transport system permease family.</text>
</comment>
<dbReference type="AlphaFoldDB" id="A0A402AXK5"/>
<dbReference type="EMBL" id="BIFS01000002">
    <property type="protein sequence ID" value="GCE23793.1"/>
    <property type="molecule type" value="Genomic_DNA"/>
</dbReference>
<gene>
    <name evidence="9" type="ORF">KDK_75930</name>
</gene>
<dbReference type="InterPro" id="IPR000515">
    <property type="entry name" value="MetI-like"/>
</dbReference>
<dbReference type="Pfam" id="PF00528">
    <property type="entry name" value="BPD_transp_1"/>
    <property type="match status" value="1"/>
</dbReference>
<keyword evidence="4 7" id="KW-0812">Transmembrane</keyword>
<dbReference type="CDD" id="cd06261">
    <property type="entry name" value="TM_PBP2"/>
    <property type="match status" value="1"/>
</dbReference>
<feature type="transmembrane region" description="Helical" evidence="7">
    <location>
        <begin position="136"/>
        <end position="157"/>
    </location>
</feature>